<dbReference type="InterPro" id="IPR013216">
    <property type="entry name" value="Methyltransf_11"/>
</dbReference>
<dbReference type="GO" id="GO:0106335">
    <property type="term" value="F:tRNA (5-carboxymethyluridine(34)-5-O)-methyltransferase activity"/>
    <property type="evidence" value="ECO:0007669"/>
    <property type="project" value="TreeGrafter"/>
</dbReference>
<proteinExistence type="predicted"/>
<dbReference type="GO" id="GO:0030488">
    <property type="term" value="P:tRNA methylation"/>
    <property type="evidence" value="ECO:0007669"/>
    <property type="project" value="TreeGrafter"/>
</dbReference>
<feature type="region of interest" description="Disordered" evidence="3">
    <location>
        <begin position="1"/>
        <end position="39"/>
    </location>
</feature>
<reference evidence="5" key="1">
    <citation type="journal article" date="2021" name="IMA Fungus">
        <title>Genomic characterization of three marine fungi, including Emericellopsis atlantica sp. nov. with signatures of a generalist lifestyle and marine biomass degradation.</title>
        <authorList>
            <person name="Hagestad O.C."/>
            <person name="Hou L."/>
            <person name="Andersen J.H."/>
            <person name="Hansen E.H."/>
            <person name="Altermark B."/>
            <person name="Li C."/>
            <person name="Kuhnert E."/>
            <person name="Cox R.J."/>
            <person name="Crous P.W."/>
            <person name="Spatafora J.W."/>
            <person name="Lail K."/>
            <person name="Amirebrahimi M."/>
            <person name="Lipzen A."/>
            <person name="Pangilinan J."/>
            <person name="Andreopoulos W."/>
            <person name="Hayes R.D."/>
            <person name="Ng V."/>
            <person name="Grigoriev I.V."/>
            <person name="Jackson S.A."/>
            <person name="Sutton T.D.S."/>
            <person name="Dobson A.D.W."/>
            <person name="Rama T."/>
        </authorList>
    </citation>
    <scope>NUCLEOTIDE SEQUENCE</scope>
    <source>
        <strain evidence="5">TS7</strain>
    </source>
</reference>
<dbReference type="OrthoDB" id="271595at2759"/>
<dbReference type="RefSeq" id="XP_046121378.1">
    <property type="nucleotide sequence ID" value="XM_046259475.1"/>
</dbReference>
<dbReference type="PANTHER" id="PTHR13069">
    <property type="entry name" value="ALKYLATED DNA REPAIR PROTEIN ALKB HOMOLOG 8"/>
    <property type="match status" value="1"/>
</dbReference>
<sequence length="263" mass="29069">MSSSFEPHQRPSPPPPPAQTGQQQPNNAGHDRDEDATAAASYEATHVHSVYNAIAPHFSATRHKPWPFIASFLSSLPTGAVGLDVGCGNGKYLDVNPGLFLFGSDRSDALVQLAQTERKAEVVVADGLALPYRPDKADFAICIAVIHHLSTRARRQEAIAKLLACVRPDGGMVLIYVWALEQSSSRRGWNEDSAQDTLVPWVMRAKKGSDDADRTFQRYYHLYREGELEEDVRAAGGFVKEAGYERDNWYVICERTDNEKPGS</sequence>
<dbReference type="GeneID" id="70290378"/>
<evidence type="ECO:0000259" key="4">
    <source>
        <dbReference type="Pfam" id="PF08241"/>
    </source>
</evidence>
<organism evidence="5 6">
    <name type="scientific">Emericellopsis atlantica</name>
    <dbReference type="NCBI Taxonomy" id="2614577"/>
    <lineage>
        <taxon>Eukaryota</taxon>
        <taxon>Fungi</taxon>
        <taxon>Dikarya</taxon>
        <taxon>Ascomycota</taxon>
        <taxon>Pezizomycotina</taxon>
        <taxon>Sordariomycetes</taxon>
        <taxon>Hypocreomycetidae</taxon>
        <taxon>Hypocreales</taxon>
        <taxon>Bionectriaceae</taxon>
        <taxon>Emericellopsis</taxon>
    </lineage>
</organism>
<evidence type="ECO:0000313" key="6">
    <source>
        <dbReference type="Proteomes" id="UP000887229"/>
    </source>
</evidence>
<dbReference type="GO" id="GO:0002098">
    <property type="term" value="P:tRNA wobble uridine modification"/>
    <property type="evidence" value="ECO:0007669"/>
    <property type="project" value="TreeGrafter"/>
</dbReference>
<dbReference type="EMBL" id="MU251245">
    <property type="protein sequence ID" value="KAG9257454.1"/>
    <property type="molecule type" value="Genomic_DNA"/>
</dbReference>
<evidence type="ECO:0000256" key="1">
    <source>
        <dbReference type="ARBA" id="ARBA00022603"/>
    </source>
</evidence>
<dbReference type="SUPFAM" id="SSF53335">
    <property type="entry name" value="S-adenosyl-L-methionine-dependent methyltransferases"/>
    <property type="match status" value="1"/>
</dbReference>
<keyword evidence="1 5" id="KW-0489">Methyltransferase</keyword>
<accession>A0A9P7ZSF7</accession>
<dbReference type="CDD" id="cd02440">
    <property type="entry name" value="AdoMet_MTases"/>
    <property type="match status" value="1"/>
</dbReference>
<dbReference type="Proteomes" id="UP000887229">
    <property type="component" value="Unassembled WGS sequence"/>
</dbReference>
<evidence type="ECO:0000256" key="3">
    <source>
        <dbReference type="SAM" id="MobiDB-lite"/>
    </source>
</evidence>
<dbReference type="InterPro" id="IPR051422">
    <property type="entry name" value="AlkB_tRNA_MeTrf/Diox"/>
</dbReference>
<dbReference type="Gene3D" id="3.40.50.150">
    <property type="entry name" value="Vaccinia Virus protein VP39"/>
    <property type="match status" value="1"/>
</dbReference>
<protein>
    <submittedName>
        <fullName evidence="5">S-adenosyl-L-methionine-dependent methyltransferase</fullName>
    </submittedName>
</protein>
<keyword evidence="2" id="KW-0808">Transferase</keyword>
<comment type="caution">
    <text evidence="5">The sequence shown here is derived from an EMBL/GenBank/DDBJ whole genome shotgun (WGS) entry which is preliminary data.</text>
</comment>
<dbReference type="GO" id="GO:0000049">
    <property type="term" value="F:tRNA binding"/>
    <property type="evidence" value="ECO:0007669"/>
    <property type="project" value="TreeGrafter"/>
</dbReference>
<evidence type="ECO:0000256" key="2">
    <source>
        <dbReference type="ARBA" id="ARBA00022679"/>
    </source>
</evidence>
<dbReference type="InterPro" id="IPR029063">
    <property type="entry name" value="SAM-dependent_MTases_sf"/>
</dbReference>
<dbReference type="AlphaFoldDB" id="A0A9P7ZSF7"/>
<dbReference type="GO" id="GO:0005737">
    <property type="term" value="C:cytoplasm"/>
    <property type="evidence" value="ECO:0007669"/>
    <property type="project" value="TreeGrafter"/>
</dbReference>
<evidence type="ECO:0000313" key="5">
    <source>
        <dbReference type="EMBL" id="KAG9257454.1"/>
    </source>
</evidence>
<name>A0A9P7ZSF7_9HYPO</name>
<dbReference type="Pfam" id="PF08241">
    <property type="entry name" value="Methyltransf_11"/>
    <property type="match status" value="1"/>
</dbReference>
<dbReference type="GO" id="GO:0008757">
    <property type="term" value="F:S-adenosylmethionine-dependent methyltransferase activity"/>
    <property type="evidence" value="ECO:0007669"/>
    <property type="project" value="InterPro"/>
</dbReference>
<gene>
    <name evidence="5" type="ORF">F5Z01DRAFT_389745</name>
</gene>
<keyword evidence="6" id="KW-1185">Reference proteome</keyword>
<dbReference type="GO" id="GO:0005634">
    <property type="term" value="C:nucleus"/>
    <property type="evidence" value="ECO:0007669"/>
    <property type="project" value="TreeGrafter"/>
</dbReference>
<dbReference type="PANTHER" id="PTHR13069:SF21">
    <property type="entry name" value="ALKYLATED DNA REPAIR PROTEIN ALKB HOMOLOG 8"/>
    <property type="match status" value="1"/>
</dbReference>
<feature type="domain" description="Methyltransferase type 11" evidence="4">
    <location>
        <begin position="83"/>
        <end position="173"/>
    </location>
</feature>